<name>A0A9N7TS58_PLEPL</name>
<comment type="caution">
    <text evidence="1">The sequence shown here is derived from an EMBL/GenBank/DDBJ whole genome shotgun (WGS) entry which is preliminary data.</text>
</comment>
<sequence length="117" mass="12293">MSSANLVTVQHATAADPACRSGALPHRPSARYEPTASVCSIALPRSSPPCSPTGVLALTTTLVRQHTDSSAESSVSESPASAGYAQQRSQCKLHVEILAVCHRHVSRLCLVTLCDNL</sequence>
<proteinExistence type="predicted"/>
<evidence type="ECO:0000313" key="2">
    <source>
        <dbReference type="Proteomes" id="UP001153269"/>
    </source>
</evidence>
<dbReference type="EMBL" id="CADEAL010000295">
    <property type="protein sequence ID" value="CAB1417967.1"/>
    <property type="molecule type" value="Genomic_DNA"/>
</dbReference>
<dbReference type="Proteomes" id="UP001153269">
    <property type="component" value="Unassembled WGS sequence"/>
</dbReference>
<reference evidence="1" key="1">
    <citation type="submission" date="2020-03" db="EMBL/GenBank/DDBJ databases">
        <authorList>
            <person name="Weist P."/>
        </authorList>
    </citation>
    <scope>NUCLEOTIDE SEQUENCE</scope>
</reference>
<dbReference type="AlphaFoldDB" id="A0A9N7TS58"/>
<evidence type="ECO:0000313" key="1">
    <source>
        <dbReference type="EMBL" id="CAB1417967.1"/>
    </source>
</evidence>
<keyword evidence="2" id="KW-1185">Reference proteome</keyword>
<organism evidence="1 2">
    <name type="scientific">Pleuronectes platessa</name>
    <name type="common">European plaice</name>
    <dbReference type="NCBI Taxonomy" id="8262"/>
    <lineage>
        <taxon>Eukaryota</taxon>
        <taxon>Metazoa</taxon>
        <taxon>Chordata</taxon>
        <taxon>Craniata</taxon>
        <taxon>Vertebrata</taxon>
        <taxon>Euteleostomi</taxon>
        <taxon>Actinopterygii</taxon>
        <taxon>Neopterygii</taxon>
        <taxon>Teleostei</taxon>
        <taxon>Neoteleostei</taxon>
        <taxon>Acanthomorphata</taxon>
        <taxon>Carangaria</taxon>
        <taxon>Pleuronectiformes</taxon>
        <taxon>Pleuronectoidei</taxon>
        <taxon>Pleuronectidae</taxon>
        <taxon>Pleuronectes</taxon>
    </lineage>
</organism>
<accession>A0A9N7TS58</accession>
<protein>
    <submittedName>
        <fullName evidence="1">Uncharacterized protein</fullName>
    </submittedName>
</protein>
<gene>
    <name evidence="1" type="ORF">PLEPLA_LOCUS5789</name>
</gene>